<organism evidence="4 5">
    <name type="scientific">Borrelia duttonii CR2A</name>
    <dbReference type="NCBI Taxonomy" id="1432657"/>
    <lineage>
        <taxon>Bacteria</taxon>
        <taxon>Pseudomonadati</taxon>
        <taxon>Spirochaetota</taxon>
        <taxon>Spirochaetia</taxon>
        <taxon>Spirochaetales</taxon>
        <taxon>Borreliaceae</taxon>
        <taxon>Borrelia</taxon>
    </lineage>
</organism>
<keyword evidence="2 4" id="KW-0067">ATP-binding</keyword>
<name>W6U0K5_9SPIR</name>
<evidence type="ECO:0000259" key="3">
    <source>
        <dbReference type="Pfam" id="PF00005"/>
    </source>
</evidence>
<evidence type="ECO:0000256" key="2">
    <source>
        <dbReference type="ARBA" id="ARBA00022840"/>
    </source>
</evidence>
<dbReference type="Gene3D" id="3.40.50.300">
    <property type="entry name" value="P-loop containing nucleotide triphosphate hydrolases"/>
    <property type="match status" value="1"/>
</dbReference>
<gene>
    <name evidence="4" type="ORF">BDCR2A_00829</name>
</gene>
<dbReference type="AlphaFoldDB" id="W6U0K5"/>
<dbReference type="InterPro" id="IPR027417">
    <property type="entry name" value="P-loop_NTPase"/>
</dbReference>
<feature type="domain" description="ABC transporter" evidence="3">
    <location>
        <begin position="23"/>
        <end position="106"/>
    </location>
</feature>
<dbReference type="GO" id="GO:0016887">
    <property type="term" value="F:ATP hydrolysis activity"/>
    <property type="evidence" value="ECO:0007669"/>
    <property type="project" value="InterPro"/>
</dbReference>
<sequence>MMQNILVLDKVTKRYGDFVANDNVCINFKKGEIHAILGENGAGKTTLMKIIYGIHRPDGGQIFLRGRELKLKDSSESIRSGIGMVFQHFMLIPKFTAVQNIILGYEDSKFGFINYDRVKKK</sequence>
<dbReference type="SUPFAM" id="SSF52540">
    <property type="entry name" value="P-loop containing nucleoside triphosphate hydrolases"/>
    <property type="match status" value="1"/>
</dbReference>
<dbReference type="PATRIC" id="fig|1432657.3.peg.818"/>
<comment type="caution">
    <text evidence="4">The sequence shown here is derived from an EMBL/GenBank/DDBJ whole genome shotgun (WGS) entry which is preliminary data.</text>
</comment>
<reference evidence="4 5" key="1">
    <citation type="submission" date="2013-12" db="EMBL/GenBank/DDBJ databases">
        <title>Comparative genomics of relapsing fever spirochetes.</title>
        <authorList>
            <person name="Schwan T.G."/>
            <person name="Raffel S.J."/>
            <person name="Porcella S.F."/>
        </authorList>
    </citation>
    <scope>NUCLEOTIDE SEQUENCE [LARGE SCALE GENOMIC DNA]</scope>
    <source>
        <strain evidence="4 5">CR2A</strain>
    </source>
</reference>
<evidence type="ECO:0000256" key="1">
    <source>
        <dbReference type="ARBA" id="ARBA00022741"/>
    </source>
</evidence>
<evidence type="ECO:0000313" key="4">
    <source>
        <dbReference type="EMBL" id="ETZ18856.1"/>
    </source>
</evidence>
<dbReference type="Proteomes" id="UP000019148">
    <property type="component" value="Unassembled WGS sequence"/>
</dbReference>
<dbReference type="EMBL" id="AZIT01000001">
    <property type="protein sequence ID" value="ETZ18856.1"/>
    <property type="molecule type" value="Genomic_DNA"/>
</dbReference>
<dbReference type="PANTHER" id="PTHR43790">
    <property type="entry name" value="CARBOHYDRATE TRANSPORT ATP-BINDING PROTEIN MG119-RELATED"/>
    <property type="match status" value="1"/>
</dbReference>
<dbReference type="InterPro" id="IPR003439">
    <property type="entry name" value="ABC_transporter-like_ATP-bd"/>
</dbReference>
<protein>
    <submittedName>
        <fullName evidence="4">Nucleoside transport ATP-binding protein</fullName>
    </submittedName>
</protein>
<proteinExistence type="predicted"/>
<accession>W6U0K5</accession>
<dbReference type="PANTHER" id="PTHR43790:SF4">
    <property type="entry name" value="GUANOSINE IMPORT ATP-BINDING PROTEIN NUPO"/>
    <property type="match status" value="1"/>
</dbReference>
<evidence type="ECO:0000313" key="5">
    <source>
        <dbReference type="Proteomes" id="UP000019148"/>
    </source>
</evidence>
<keyword evidence="1" id="KW-0547">Nucleotide-binding</keyword>
<dbReference type="InterPro" id="IPR050107">
    <property type="entry name" value="ABC_carbohydrate_import_ATPase"/>
</dbReference>
<dbReference type="GO" id="GO:0005524">
    <property type="term" value="F:ATP binding"/>
    <property type="evidence" value="ECO:0007669"/>
    <property type="project" value="UniProtKB-KW"/>
</dbReference>
<dbReference type="Pfam" id="PF00005">
    <property type="entry name" value="ABC_tran"/>
    <property type="match status" value="1"/>
</dbReference>